<evidence type="ECO:0000313" key="2">
    <source>
        <dbReference type="EMBL" id="GEM81975.1"/>
    </source>
</evidence>
<dbReference type="GO" id="GO:0016740">
    <property type="term" value="F:transferase activity"/>
    <property type="evidence" value="ECO:0007669"/>
    <property type="project" value="UniProtKB-KW"/>
</dbReference>
<sequence>MIGWLKNLLGGGAAVGRLSPAEAYEKAKTGALILDVRTPLERKEAKIPGSQSLPLDKLALEWEKLPRNKEIICQCRSGSRSASAARFLAGKGFQVYNLVGGLEAWKRHKLPVK</sequence>
<dbReference type="CDD" id="cd00158">
    <property type="entry name" value="RHOD"/>
    <property type="match status" value="1"/>
</dbReference>
<dbReference type="PROSITE" id="PS50206">
    <property type="entry name" value="RHODANESE_3"/>
    <property type="match status" value="1"/>
</dbReference>
<dbReference type="OrthoDB" id="9800872at2"/>
<gene>
    <name evidence="2" type="ORF">MHY01S_01410</name>
</gene>
<dbReference type="InterPro" id="IPR036873">
    <property type="entry name" value="Rhodanese-like_dom_sf"/>
</dbReference>
<dbReference type="PANTHER" id="PTHR43031">
    <property type="entry name" value="FAD-DEPENDENT OXIDOREDUCTASE"/>
    <property type="match status" value="1"/>
</dbReference>
<dbReference type="RefSeq" id="WP_119340068.1">
    <property type="nucleotide sequence ID" value="NZ_BJXL01000002.1"/>
</dbReference>
<keyword evidence="2" id="KW-0808">Transferase</keyword>
<proteinExistence type="predicted"/>
<comment type="caution">
    <text evidence="2">The sequence shown here is derived from an EMBL/GenBank/DDBJ whole genome shotgun (WGS) entry which is preliminary data.</text>
</comment>
<dbReference type="Gene3D" id="3.40.250.10">
    <property type="entry name" value="Rhodanese-like domain"/>
    <property type="match status" value="1"/>
</dbReference>
<protein>
    <submittedName>
        <fullName evidence="2">Sulfurtransferase</fullName>
    </submittedName>
</protein>
<dbReference type="EMBL" id="BJXL01000002">
    <property type="protein sequence ID" value="GEM81975.1"/>
    <property type="molecule type" value="Genomic_DNA"/>
</dbReference>
<dbReference type="SUPFAM" id="SSF52821">
    <property type="entry name" value="Rhodanese/Cell cycle control phosphatase"/>
    <property type="match status" value="1"/>
</dbReference>
<name>A0A511QX72_9DEIN</name>
<dbReference type="Proteomes" id="UP000321197">
    <property type="component" value="Unassembled WGS sequence"/>
</dbReference>
<dbReference type="Pfam" id="PF00581">
    <property type="entry name" value="Rhodanese"/>
    <property type="match status" value="1"/>
</dbReference>
<dbReference type="PANTHER" id="PTHR43031:SF1">
    <property type="entry name" value="PYRIDINE NUCLEOTIDE-DISULPHIDE OXIDOREDUCTASE"/>
    <property type="match status" value="1"/>
</dbReference>
<evidence type="ECO:0000259" key="1">
    <source>
        <dbReference type="PROSITE" id="PS50206"/>
    </source>
</evidence>
<dbReference type="InterPro" id="IPR001763">
    <property type="entry name" value="Rhodanese-like_dom"/>
</dbReference>
<organism evidence="2 3">
    <name type="scientific">Meiothermus hypogaeus NBRC 106114</name>
    <dbReference type="NCBI Taxonomy" id="1227553"/>
    <lineage>
        <taxon>Bacteria</taxon>
        <taxon>Thermotogati</taxon>
        <taxon>Deinococcota</taxon>
        <taxon>Deinococci</taxon>
        <taxon>Thermales</taxon>
        <taxon>Thermaceae</taxon>
        <taxon>Meiothermus</taxon>
    </lineage>
</organism>
<dbReference type="InterPro" id="IPR050229">
    <property type="entry name" value="GlpE_sulfurtransferase"/>
</dbReference>
<dbReference type="AlphaFoldDB" id="A0A511QX72"/>
<reference evidence="2 3" key="1">
    <citation type="submission" date="2019-07" db="EMBL/GenBank/DDBJ databases">
        <title>Whole genome shotgun sequence of Meiothermus hypogaeus NBRC 106114.</title>
        <authorList>
            <person name="Hosoyama A."/>
            <person name="Uohara A."/>
            <person name="Ohji S."/>
            <person name="Ichikawa N."/>
        </authorList>
    </citation>
    <scope>NUCLEOTIDE SEQUENCE [LARGE SCALE GENOMIC DNA]</scope>
    <source>
        <strain evidence="2 3">NBRC 106114</strain>
    </source>
</reference>
<feature type="domain" description="Rhodanese" evidence="1">
    <location>
        <begin position="27"/>
        <end position="113"/>
    </location>
</feature>
<dbReference type="SMART" id="SM00450">
    <property type="entry name" value="RHOD"/>
    <property type="match status" value="1"/>
</dbReference>
<evidence type="ECO:0000313" key="3">
    <source>
        <dbReference type="Proteomes" id="UP000321197"/>
    </source>
</evidence>
<accession>A0A511QX72</accession>